<organism evidence="2 3">
    <name type="scientific">Heliobacterium modesticaldum (strain ATCC 51547 / Ice1)</name>
    <dbReference type="NCBI Taxonomy" id="498761"/>
    <lineage>
        <taxon>Bacteria</taxon>
        <taxon>Bacillati</taxon>
        <taxon>Bacillota</taxon>
        <taxon>Clostridia</taxon>
        <taxon>Eubacteriales</taxon>
        <taxon>Heliobacteriaceae</taxon>
        <taxon>Heliomicrobium</taxon>
    </lineage>
</organism>
<name>B0TH34_HELMI</name>
<reference evidence="2 3" key="1">
    <citation type="journal article" date="2008" name="J. Bacteriol.">
        <title>The genome of Heliobacterium modesticaldum, a phototrophic representative of the Firmicutes containing the simplest photosynthetic apparatus.</title>
        <authorList>
            <person name="Sattley W.M."/>
            <person name="Madigan M.T."/>
            <person name="Swingley W.D."/>
            <person name="Cheung P.C."/>
            <person name="Clocksin K.M."/>
            <person name="Conrad A.L."/>
            <person name="Dejesa L.C."/>
            <person name="Honchak B.M."/>
            <person name="Jung D.O."/>
            <person name="Karbach L.E."/>
            <person name="Kurdoglu A."/>
            <person name="Lahiri S."/>
            <person name="Mastrian S.D."/>
            <person name="Page L.E."/>
            <person name="Taylor H.L."/>
            <person name="Wang Z.T."/>
            <person name="Raymond J."/>
            <person name="Chen M."/>
            <person name="Blankenship R.E."/>
            <person name="Touchman J.W."/>
        </authorList>
    </citation>
    <scope>NUCLEOTIDE SEQUENCE [LARGE SCALE GENOMIC DNA]</scope>
    <source>
        <strain evidence="3">ATCC 51547 / Ice1</strain>
    </source>
</reference>
<dbReference type="Pfam" id="PF03646">
    <property type="entry name" value="FlaG"/>
    <property type="match status" value="1"/>
</dbReference>
<dbReference type="STRING" id="498761.HM1_1215"/>
<dbReference type="HOGENOM" id="CLU_1774863_0_0_9"/>
<keyword evidence="2" id="KW-0966">Cell projection</keyword>
<dbReference type="OrthoDB" id="9799867at2"/>
<evidence type="ECO:0000313" key="2">
    <source>
        <dbReference type="EMBL" id="ABZ83359.1"/>
    </source>
</evidence>
<dbReference type="Gene3D" id="3.30.160.170">
    <property type="entry name" value="FlaG-like"/>
    <property type="match status" value="1"/>
</dbReference>
<dbReference type="KEGG" id="hmo:HM1_1215"/>
<dbReference type="eggNOG" id="COG1334">
    <property type="taxonomic scope" value="Bacteria"/>
</dbReference>
<sequence length="146" mass="16609">MELAGIKAMDGNYIAPSRERVSQAEVGLSRTSPAAVIPESESEPALSSPKTAAGNEKETLIDLVARESFFRFSKDAVIRMMQETNAFLLAINTDIRLQWHEEMEQFSVQVYDQRNNRVLREFPPQEFLDTMAKLREYVGILLDKKV</sequence>
<gene>
    <name evidence="2" type="primary">flaG</name>
    <name evidence="2" type="ORF">HM1_1215</name>
</gene>
<protein>
    <submittedName>
        <fullName evidence="2">Flagellar protein flag, putative</fullName>
    </submittedName>
</protein>
<dbReference type="PANTHER" id="PTHR37166:SF1">
    <property type="entry name" value="PROTEIN FLAG"/>
    <property type="match status" value="1"/>
</dbReference>
<keyword evidence="2" id="KW-0282">Flagellum</keyword>
<proteinExistence type="predicted"/>
<feature type="region of interest" description="Disordered" evidence="1">
    <location>
        <begin position="24"/>
        <end position="55"/>
    </location>
</feature>
<evidence type="ECO:0000256" key="1">
    <source>
        <dbReference type="SAM" id="MobiDB-lite"/>
    </source>
</evidence>
<dbReference type="Proteomes" id="UP000008550">
    <property type="component" value="Chromosome"/>
</dbReference>
<dbReference type="EMBL" id="CP000930">
    <property type="protein sequence ID" value="ABZ83359.1"/>
    <property type="molecule type" value="Genomic_DNA"/>
</dbReference>
<dbReference type="PANTHER" id="PTHR37166">
    <property type="entry name" value="PROTEIN FLAG"/>
    <property type="match status" value="1"/>
</dbReference>
<dbReference type="InterPro" id="IPR005186">
    <property type="entry name" value="FlaG"/>
</dbReference>
<dbReference type="SUPFAM" id="SSF160214">
    <property type="entry name" value="FlaG-like"/>
    <property type="match status" value="1"/>
</dbReference>
<keyword evidence="3" id="KW-1185">Reference proteome</keyword>
<keyword evidence="2" id="KW-0969">Cilium</keyword>
<dbReference type="RefSeq" id="WP_012281891.1">
    <property type="nucleotide sequence ID" value="NC_010337.2"/>
</dbReference>
<dbReference type="InterPro" id="IPR035924">
    <property type="entry name" value="FlaG-like_sf"/>
</dbReference>
<evidence type="ECO:0000313" key="3">
    <source>
        <dbReference type="Proteomes" id="UP000008550"/>
    </source>
</evidence>
<dbReference type="AlphaFoldDB" id="B0TH34"/>
<accession>B0TH34</accession>